<gene>
    <name evidence="3" type="ORF">RDB_LOCUS161485</name>
</gene>
<protein>
    <recommendedName>
        <fullName evidence="2">CxC2-like cysteine cluster KDZ transposase-associated domain-containing protein</fullName>
    </recommendedName>
</protein>
<dbReference type="AlphaFoldDB" id="A0A8H3DLS3"/>
<dbReference type="EMBL" id="CAJMXA010003926">
    <property type="protein sequence ID" value="CAE6527007.1"/>
    <property type="molecule type" value="Genomic_DNA"/>
</dbReference>
<comment type="caution">
    <text evidence="3">The sequence shown here is derived from an EMBL/GenBank/DDBJ whole genome shotgun (WGS) entry which is preliminary data.</text>
</comment>
<dbReference type="PANTHER" id="PTHR33096:SF1">
    <property type="entry name" value="CXC1-LIKE CYSTEINE CLUSTER ASSOCIATED WITH KDZ TRANSPOSASES DOMAIN-CONTAINING PROTEIN"/>
    <property type="match status" value="1"/>
</dbReference>
<sequence length="870" mass="99017">MHKLLPTHRIQTWVWSRNIWADTSLDSFGYVLHLGHHGAPCSLASNTAPTKLLLGDLTGLFSVKVQFCLHDDAPAKSHQLLAAGLFPCSDINPRSAFTTSLLDMFNILVTLGRTSAHKFYSVIERISRPGLPDDVPDRYRELIATHRRFLHVRNRQRSGDGFEIHPTDCPGSYALDCPACPRPGHNFQSEEVSPEELEWFRSWLSYDGNFQSVRKDKKVEAGDICFSEGKAYVPEKKPYVEWTESQTEPQRTEKPICDHHKAGNDTSTRFVGRDVTGVGAITCAPHSCFVPGGFVDFRRGTGEKFIYADYALASSYAHMSRLGSLTVGLTYDVWCHYQSNLWRRNQNLPSSIALPPQLDLVGAIPKWHLAGHDQACYVRWSLDNTQHVGRMEGEGPERVWAHLNEHSGSTSEQGPGARTDTLNNVAYEWNFEKMIRMHHHLPGKFLEARRMYEQQKAVHDDLAESLPADQVSEWAVMPLTPVQGPDGRWSSPLMDPVWSDGRFKSIIDEESKKESSTARVPRRQLGAARWISDGIELEHSMRNLQDQVKGCGSSPTPRQAESINKARINLRDRIVQHNKRRTRFMTQLAEHELDSPASSSSTIGEPEHSDLGLPSSFTSSALITAGLTSMAELEKDLRRGLCDDALESVRHLLGARAFALNYKRRHIRGEVATTRAEAGLRAHSVKISKACWRYENSRSALERLGFSDSDFRRYQIITATDLRSLKSYLEDISRSVGQGYTAISWIWRSSTTTYIDDWQVNALRTEWFRSRERYKRWEEQLVLLKREMTMTLRTFRSREEIWKWKAESGTPTPGMRSYALKQSEFYGELARRALAVFQPHLYDRIVILQWSDTWLDNNANLAGFIPNSNP</sequence>
<evidence type="ECO:0000313" key="4">
    <source>
        <dbReference type="Proteomes" id="UP000663853"/>
    </source>
</evidence>
<organism evidence="3 4">
    <name type="scientific">Rhizoctonia solani</name>
    <dbReference type="NCBI Taxonomy" id="456999"/>
    <lineage>
        <taxon>Eukaryota</taxon>
        <taxon>Fungi</taxon>
        <taxon>Dikarya</taxon>
        <taxon>Basidiomycota</taxon>
        <taxon>Agaricomycotina</taxon>
        <taxon>Agaricomycetes</taxon>
        <taxon>Cantharellales</taxon>
        <taxon>Ceratobasidiaceae</taxon>
        <taxon>Rhizoctonia</taxon>
    </lineage>
</organism>
<evidence type="ECO:0000259" key="2">
    <source>
        <dbReference type="Pfam" id="PF18803"/>
    </source>
</evidence>
<dbReference type="Pfam" id="PF18758">
    <property type="entry name" value="KDZ"/>
    <property type="match status" value="1"/>
</dbReference>
<dbReference type="Pfam" id="PF18803">
    <property type="entry name" value="CxC2"/>
    <property type="match status" value="1"/>
</dbReference>
<dbReference type="InterPro" id="IPR041457">
    <property type="entry name" value="CxC2_KDZ-assoc"/>
</dbReference>
<evidence type="ECO:0000256" key="1">
    <source>
        <dbReference type="SAM" id="MobiDB-lite"/>
    </source>
</evidence>
<feature type="domain" description="CxC2-like cysteine cluster KDZ transposase-associated" evidence="2">
    <location>
        <begin position="25"/>
        <end position="126"/>
    </location>
</feature>
<name>A0A8H3DLS3_9AGAM</name>
<evidence type="ECO:0000313" key="3">
    <source>
        <dbReference type="EMBL" id="CAE6527007.1"/>
    </source>
</evidence>
<accession>A0A8H3DLS3</accession>
<feature type="region of interest" description="Disordered" evidence="1">
    <location>
        <begin position="590"/>
        <end position="613"/>
    </location>
</feature>
<proteinExistence type="predicted"/>
<reference evidence="3" key="1">
    <citation type="submission" date="2021-01" db="EMBL/GenBank/DDBJ databases">
        <authorList>
            <person name="Kaushik A."/>
        </authorList>
    </citation>
    <scope>NUCLEOTIDE SEQUENCE</scope>
    <source>
        <strain evidence="3">AG6-10EEA</strain>
    </source>
</reference>
<dbReference type="InterPro" id="IPR040521">
    <property type="entry name" value="KDZ"/>
</dbReference>
<dbReference type="PANTHER" id="PTHR33096">
    <property type="entry name" value="CXC2 DOMAIN-CONTAINING PROTEIN"/>
    <property type="match status" value="1"/>
</dbReference>
<dbReference type="Proteomes" id="UP000663853">
    <property type="component" value="Unassembled WGS sequence"/>
</dbReference>